<evidence type="ECO:0000259" key="1">
    <source>
        <dbReference type="Pfam" id="PF18721"/>
    </source>
</evidence>
<dbReference type="Proteomes" id="UP000054477">
    <property type="component" value="Unassembled WGS sequence"/>
</dbReference>
<dbReference type="STRING" id="1095629.A0A0C9WLR8"/>
<keyword evidence="3" id="KW-1185">Reference proteome</keyword>
<reference evidence="3" key="2">
    <citation type="submission" date="2015-01" db="EMBL/GenBank/DDBJ databases">
        <title>Evolutionary Origins and Diversification of the Mycorrhizal Mutualists.</title>
        <authorList>
            <consortium name="DOE Joint Genome Institute"/>
            <consortium name="Mycorrhizal Genomics Consortium"/>
            <person name="Kohler A."/>
            <person name="Kuo A."/>
            <person name="Nagy L.G."/>
            <person name="Floudas D."/>
            <person name="Copeland A."/>
            <person name="Barry K.W."/>
            <person name="Cichocki N."/>
            <person name="Veneault-Fourrey C."/>
            <person name="LaButti K."/>
            <person name="Lindquist E.A."/>
            <person name="Lipzen A."/>
            <person name="Lundell T."/>
            <person name="Morin E."/>
            <person name="Murat C."/>
            <person name="Riley R."/>
            <person name="Ohm R."/>
            <person name="Sun H."/>
            <person name="Tunlid A."/>
            <person name="Henrissat B."/>
            <person name="Grigoriev I.V."/>
            <person name="Hibbett D.S."/>
            <person name="Martin F."/>
        </authorList>
    </citation>
    <scope>NUCLEOTIDE SEQUENCE [LARGE SCALE GENOMIC DNA]</scope>
    <source>
        <strain evidence="3">LaAM-08-1</strain>
    </source>
</reference>
<dbReference type="EMBL" id="KN839162">
    <property type="protein sequence ID" value="KIJ90530.1"/>
    <property type="molecule type" value="Genomic_DNA"/>
</dbReference>
<evidence type="ECO:0000313" key="2">
    <source>
        <dbReference type="EMBL" id="KIJ90530.1"/>
    </source>
</evidence>
<reference evidence="2 3" key="1">
    <citation type="submission" date="2014-04" db="EMBL/GenBank/DDBJ databases">
        <authorList>
            <consortium name="DOE Joint Genome Institute"/>
            <person name="Kuo A."/>
            <person name="Kohler A."/>
            <person name="Nagy L.G."/>
            <person name="Floudas D."/>
            <person name="Copeland A."/>
            <person name="Barry K.W."/>
            <person name="Cichocki N."/>
            <person name="Veneault-Fourrey C."/>
            <person name="LaButti K."/>
            <person name="Lindquist E.A."/>
            <person name="Lipzen A."/>
            <person name="Lundell T."/>
            <person name="Morin E."/>
            <person name="Murat C."/>
            <person name="Sun H."/>
            <person name="Tunlid A."/>
            <person name="Henrissat B."/>
            <person name="Grigoriev I.V."/>
            <person name="Hibbett D.S."/>
            <person name="Martin F."/>
            <person name="Nordberg H.P."/>
            <person name="Cantor M.N."/>
            <person name="Hua S.X."/>
        </authorList>
    </citation>
    <scope>NUCLEOTIDE SEQUENCE [LARGE SCALE GENOMIC DNA]</scope>
    <source>
        <strain evidence="2 3">LaAM-08-1</strain>
    </source>
</reference>
<dbReference type="OrthoDB" id="3055037at2759"/>
<dbReference type="InterPro" id="IPR040898">
    <property type="entry name" value="CxC6"/>
</dbReference>
<sequence length="98" mass="10790">VGKCQAIVADGISIGRQCCGIFQCTEPLPNKRHLFCLMHDDLHNVCHVVGCEEPVVVKETVVDGKVICKRGKACVLPMHQAMEKKKFVKGKAAFILKD</sequence>
<evidence type="ECO:0000313" key="3">
    <source>
        <dbReference type="Proteomes" id="UP000054477"/>
    </source>
</evidence>
<feature type="domain" description="CxC6 like cysteine cluster associated with KDZ" evidence="1">
    <location>
        <begin position="8"/>
        <end position="84"/>
    </location>
</feature>
<accession>A0A0C9WLR8</accession>
<dbReference type="AlphaFoldDB" id="A0A0C9WLR8"/>
<organism evidence="2 3">
    <name type="scientific">Laccaria amethystina LaAM-08-1</name>
    <dbReference type="NCBI Taxonomy" id="1095629"/>
    <lineage>
        <taxon>Eukaryota</taxon>
        <taxon>Fungi</taxon>
        <taxon>Dikarya</taxon>
        <taxon>Basidiomycota</taxon>
        <taxon>Agaricomycotina</taxon>
        <taxon>Agaricomycetes</taxon>
        <taxon>Agaricomycetidae</taxon>
        <taxon>Agaricales</taxon>
        <taxon>Agaricineae</taxon>
        <taxon>Hydnangiaceae</taxon>
        <taxon>Laccaria</taxon>
    </lineage>
</organism>
<feature type="non-terminal residue" evidence="2">
    <location>
        <position position="98"/>
    </location>
</feature>
<proteinExistence type="predicted"/>
<dbReference type="Pfam" id="PF18721">
    <property type="entry name" value="CxC6"/>
    <property type="match status" value="1"/>
</dbReference>
<protein>
    <recommendedName>
        <fullName evidence="1">CxC6 like cysteine cluster associated with KDZ domain-containing protein</fullName>
    </recommendedName>
</protein>
<name>A0A0C9WLR8_9AGAR</name>
<feature type="non-terminal residue" evidence="2">
    <location>
        <position position="1"/>
    </location>
</feature>
<dbReference type="HOGENOM" id="CLU_174457_0_0_1"/>
<gene>
    <name evidence="2" type="ORF">K443DRAFT_48798</name>
</gene>